<evidence type="ECO:0000313" key="5">
    <source>
        <dbReference type="Proteomes" id="UP000070544"/>
    </source>
</evidence>
<comment type="similarity">
    <text evidence="1">Belongs to the putative lipase ROG1 family.</text>
</comment>
<feature type="domain" description="DUF676" evidence="3">
    <location>
        <begin position="223"/>
        <end position="311"/>
    </location>
</feature>
<protein>
    <submittedName>
        <fullName evidence="4">Alpha/beta-hydrolase</fullName>
    </submittedName>
</protein>
<dbReference type="PANTHER" id="PTHR11440">
    <property type="entry name" value="LECITHIN-CHOLESTEROL ACYLTRANSFERASE-RELATED"/>
    <property type="match status" value="1"/>
</dbReference>
<accession>A0A139AQV1</accession>
<feature type="region of interest" description="Disordered" evidence="2">
    <location>
        <begin position="134"/>
        <end position="153"/>
    </location>
</feature>
<dbReference type="Gene3D" id="3.40.50.1820">
    <property type="entry name" value="alpha/beta hydrolase"/>
    <property type="match status" value="1"/>
</dbReference>
<proteinExistence type="inferred from homology"/>
<reference evidence="4 5" key="1">
    <citation type="journal article" date="2015" name="Genome Biol. Evol.">
        <title>Phylogenomic analyses indicate that early fungi evolved digesting cell walls of algal ancestors of land plants.</title>
        <authorList>
            <person name="Chang Y."/>
            <person name="Wang S."/>
            <person name="Sekimoto S."/>
            <person name="Aerts A.L."/>
            <person name="Choi C."/>
            <person name="Clum A."/>
            <person name="LaButti K.M."/>
            <person name="Lindquist E.A."/>
            <person name="Yee Ngan C."/>
            <person name="Ohm R.A."/>
            <person name="Salamov A.A."/>
            <person name="Grigoriev I.V."/>
            <person name="Spatafora J.W."/>
            <person name="Berbee M.L."/>
        </authorList>
    </citation>
    <scope>NUCLEOTIDE SEQUENCE [LARGE SCALE GENOMIC DNA]</scope>
    <source>
        <strain evidence="4 5">JEL478</strain>
    </source>
</reference>
<gene>
    <name evidence="4" type="ORF">M427DRAFT_143391</name>
</gene>
<evidence type="ECO:0000259" key="3">
    <source>
        <dbReference type="Pfam" id="PF05057"/>
    </source>
</evidence>
<dbReference type="InterPro" id="IPR007751">
    <property type="entry name" value="DUF676_lipase-like"/>
</dbReference>
<evidence type="ECO:0000256" key="1">
    <source>
        <dbReference type="ARBA" id="ARBA00007920"/>
    </source>
</evidence>
<name>A0A139AQV1_GONPJ</name>
<keyword evidence="4" id="KW-0378">Hydrolase</keyword>
<dbReference type="OrthoDB" id="5592486at2759"/>
<dbReference type="GO" id="GO:0016787">
    <property type="term" value="F:hydrolase activity"/>
    <property type="evidence" value="ECO:0007669"/>
    <property type="project" value="UniProtKB-KW"/>
</dbReference>
<dbReference type="InterPro" id="IPR029058">
    <property type="entry name" value="AB_hydrolase_fold"/>
</dbReference>
<evidence type="ECO:0000313" key="4">
    <source>
        <dbReference type="EMBL" id="KXS19131.1"/>
    </source>
</evidence>
<dbReference type="EMBL" id="KQ965739">
    <property type="protein sequence ID" value="KXS19131.1"/>
    <property type="molecule type" value="Genomic_DNA"/>
</dbReference>
<dbReference type="Pfam" id="PF05057">
    <property type="entry name" value="DUF676"/>
    <property type="match status" value="1"/>
</dbReference>
<dbReference type="SUPFAM" id="SSF53474">
    <property type="entry name" value="alpha/beta-Hydrolases"/>
    <property type="match status" value="1"/>
</dbReference>
<sequence length="471" mass="52045">MEVSGSLAVLARSASRFSPTPLHPRHRFRLGPTRCRHLTHTSEPLSRALLARQRDGGEWETSSRSRTRSTWWKDSLRKFKLLRNSLKGAAVVVSGSINTSASNGIAEGDVKPDSASPEIPHDAKAQVVSLPQNSNAASAIPSEAPSNYAPPHAHDMTGVLRNALPLAAGSGYHACRHPVVLCHGLFGFDTRGPSSVPFLQVHYWNSIIVALRRLGCTVHAARVPRTGGVRSRALALHDLLMERVSGQGSEEVNLVAHSMGGLDCRFLITHLHRPNSSQSQTHPYRVRSLTTVATPHRGSSFMDYLHENFGLGRVHDTDYSRLLGVNGSYSPAPTQTRQSRQSPPSWLLGVLATLDRPGYSHLTTDFCTRFFNEHVTPDDPSVTYFSYASHLPTPPMSNPLHFSHAVISRREGANDGLVSVDSARWGKVVKVIEGVDHWDLNGRWRITGKREGWRVEDFWVEAVGRLWQEGY</sequence>
<dbReference type="AlphaFoldDB" id="A0A139AQV1"/>
<organism evidence="4 5">
    <name type="scientific">Gonapodya prolifera (strain JEL478)</name>
    <name type="common">Monoblepharis prolifera</name>
    <dbReference type="NCBI Taxonomy" id="1344416"/>
    <lineage>
        <taxon>Eukaryota</taxon>
        <taxon>Fungi</taxon>
        <taxon>Fungi incertae sedis</taxon>
        <taxon>Chytridiomycota</taxon>
        <taxon>Chytridiomycota incertae sedis</taxon>
        <taxon>Monoblepharidomycetes</taxon>
        <taxon>Monoblepharidales</taxon>
        <taxon>Gonapodyaceae</taxon>
        <taxon>Gonapodya</taxon>
    </lineage>
</organism>
<evidence type="ECO:0000256" key="2">
    <source>
        <dbReference type="SAM" id="MobiDB-lite"/>
    </source>
</evidence>
<dbReference type="Proteomes" id="UP000070544">
    <property type="component" value="Unassembled WGS sequence"/>
</dbReference>
<keyword evidence="5" id="KW-1185">Reference proteome</keyword>
<dbReference type="OMA" id="FLQVHYW"/>
<dbReference type="STRING" id="1344416.A0A139AQV1"/>